<evidence type="ECO:0000313" key="3">
    <source>
        <dbReference type="EMBL" id="KIJ64021.1"/>
    </source>
</evidence>
<accession>A0A0C9WEL5</accession>
<feature type="transmembrane region" description="Helical" evidence="1">
    <location>
        <begin position="178"/>
        <end position="198"/>
    </location>
</feature>
<feature type="signal peptide" evidence="2">
    <location>
        <begin position="1"/>
        <end position="21"/>
    </location>
</feature>
<organism evidence="3 4">
    <name type="scientific">Hydnomerulius pinastri MD-312</name>
    <dbReference type="NCBI Taxonomy" id="994086"/>
    <lineage>
        <taxon>Eukaryota</taxon>
        <taxon>Fungi</taxon>
        <taxon>Dikarya</taxon>
        <taxon>Basidiomycota</taxon>
        <taxon>Agaricomycotina</taxon>
        <taxon>Agaricomycetes</taxon>
        <taxon>Agaricomycetidae</taxon>
        <taxon>Boletales</taxon>
        <taxon>Boletales incertae sedis</taxon>
        <taxon>Leucogyrophana</taxon>
    </lineage>
</organism>
<dbReference type="HOGENOM" id="CLU_060591_1_0_1"/>
<feature type="chain" id="PRO_5002205272" evidence="2">
    <location>
        <begin position="22"/>
        <end position="261"/>
    </location>
</feature>
<protein>
    <submittedName>
        <fullName evidence="3">Uncharacterized protein</fullName>
    </submittedName>
</protein>
<dbReference type="Proteomes" id="UP000053820">
    <property type="component" value="Unassembled WGS sequence"/>
</dbReference>
<proteinExistence type="predicted"/>
<gene>
    <name evidence="3" type="ORF">HYDPIDRAFT_168121</name>
</gene>
<keyword evidence="1" id="KW-0472">Membrane</keyword>
<keyword evidence="1" id="KW-1133">Transmembrane helix</keyword>
<feature type="transmembrane region" description="Helical" evidence="1">
    <location>
        <begin position="230"/>
        <end position="251"/>
    </location>
</feature>
<reference evidence="3 4" key="1">
    <citation type="submission" date="2014-04" db="EMBL/GenBank/DDBJ databases">
        <title>Evolutionary Origins and Diversification of the Mycorrhizal Mutualists.</title>
        <authorList>
            <consortium name="DOE Joint Genome Institute"/>
            <consortium name="Mycorrhizal Genomics Consortium"/>
            <person name="Kohler A."/>
            <person name="Kuo A."/>
            <person name="Nagy L.G."/>
            <person name="Floudas D."/>
            <person name="Copeland A."/>
            <person name="Barry K.W."/>
            <person name="Cichocki N."/>
            <person name="Veneault-Fourrey C."/>
            <person name="LaButti K."/>
            <person name="Lindquist E.A."/>
            <person name="Lipzen A."/>
            <person name="Lundell T."/>
            <person name="Morin E."/>
            <person name="Murat C."/>
            <person name="Riley R."/>
            <person name="Ohm R."/>
            <person name="Sun H."/>
            <person name="Tunlid A."/>
            <person name="Henrissat B."/>
            <person name="Grigoriev I.V."/>
            <person name="Hibbett D.S."/>
            <person name="Martin F."/>
        </authorList>
    </citation>
    <scope>NUCLEOTIDE SEQUENCE [LARGE SCALE GENOMIC DNA]</scope>
    <source>
        <strain evidence="3 4">MD-312</strain>
    </source>
</reference>
<keyword evidence="1" id="KW-0812">Transmembrane</keyword>
<feature type="transmembrane region" description="Helical" evidence="1">
    <location>
        <begin position="205"/>
        <end position="224"/>
    </location>
</feature>
<dbReference type="EMBL" id="KN839848">
    <property type="protein sequence ID" value="KIJ64021.1"/>
    <property type="molecule type" value="Genomic_DNA"/>
</dbReference>
<name>A0A0C9WEL5_9AGAM</name>
<keyword evidence="4" id="KW-1185">Reference proteome</keyword>
<dbReference type="AlphaFoldDB" id="A0A0C9WEL5"/>
<evidence type="ECO:0000256" key="2">
    <source>
        <dbReference type="SAM" id="SignalP"/>
    </source>
</evidence>
<keyword evidence="2" id="KW-0732">Signal</keyword>
<dbReference type="OrthoDB" id="3265564at2759"/>
<evidence type="ECO:0000256" key="1">
    <source>
        <dbReference type="SAM" id="Phobius"/>
    </source>
</evidence>
<evidence type="ECO:0000313" key="4">
    <source>
        <dbReference type="Proteomes" id="UP000053820"/>
    </source>
</evidence>
<sequence length="261" mass="26145">MHSFSTLSVLFAAALGAFTNAAPIDLSGLSTIVPINLGDVTSSAGLSGVTGELSGVTNELNTVTGGLNLRGVDTSVVTDAVKAIESKVETLGARATTPSVAVVFSTVMTEITPYTEQLTYIVPQNATVAIITPIVASIKGSLTAAIPKLQALVGQELSVILAPVEGEVTLTVAALAKIVATALCLIFTAIGAVLKIVVADVSVEVLPILADLGCTVTALLQVVVPLVGGLVAALLPLLAPVVGIISTLGLTDLSSLLGLSL</sequence>